<keyword evidence="2" id="KW-1185">Reference proteome</keyword>
<accession>A0A9K3L959</accession>
<sequence length="171" mass="19423">MNHHPNNNGHKAGNTDTTFTNTNTAVFTEAYCYGPRTVIIIIPHIGKTHQLRVAAKSMGIPLMGDPLYEPKMISNVEHTTINENDDDRTSLTTTNNETIHQQQPQPQYPVHRTMLHATGIYIPSCDVVDTPITVWSDPPFFDDDNNNEKILFHCQMQTKYQANQESTMDLR</sequence>
<reference evidence="1" key="1">
    <citation type="journal article" date="2021" name="Sci. Rep.">
        <title>Diploid genomic architecture of Nitzschia inconspicua, an elite biomass production diatom.</title>
        <authorList>
            <person name="Oliver A."/>
            <person name="Podell S."/>
            <person name="Pinowska A."/>
            <person name="Traller J.C."/>
            <person name="Smith S.R."/>
            <person name="McClure R."/>
            <person name="Beliaev A."/>
            <person name="Bohutskyi P."/>
            <person name="Hill E.A."/>
            <person name="Rabines A."/>
            <person name="Zheng H."/>
            <person name="Allen L.Z."/>
            <person name="Kuo A."/>
            <person name="Grigoriev I.V."/>
            <person name="Allen A.E."/>
            <person name="Hazlebeck D."/>
            <person name="Allen E.E."/>
        </authorList>
    </citation>
    <scope>NUCLEOTIDE SEQUENCE</scope>
    <source>
        <strain evidence="1">Hildebrandi</strain>
    </source>
</reference>
<comment type="caution">
    <text evidence="1">The sequence shown here is derived from an EMBL/GenBank/DDBJ whole genome shotgun (WGS) entry which is preliminary data.</text>
</comment>
<dbReference type="Proteomes" id="UP000693970">
    <property type="component" value="Unassembled WGS sequence"/>
</dbReference>
<gene>
    <name evidence="1" type="ORF">IV203_002371</name>
</gene>
<proteinExistence type="predicted"/>
<dbReference type="OrthoDB" id="418349at2759"/>
<organism evidence="1 2">
    <name type="scientific">Nitzschia inconspicua</name>
    <dbReference type="NCBI Taxonomy" id="303405"/>
    <lineage>
        <taxon>Eukaryota</taxon>
        <taxon>Sar</taxon>
        <taxon>Stramenopiles</taxon>
        <taxon>Ochrophyta</taxon>
        <taxon>Bacillariophyta</taxon>
        <taxon>Bacillariophyceae</taxon>
        <taxon>Bacillariophycidae</taxon>
        <taxon>Bacillariales</taxon>
        <taxon>Bacillariaceae</taxon>
        <taxon>Nitzschia</taxon>
    </lineage>
</organism>
<dbReference type="EMBL" id="JAGRRH010000015">
    <property type="protein sequence ID" value="KAG7357683.1"/>
    <property type="molecule type" value="Genomic_DNA"/>
</dbReference>
<dbReference type="AlphaFoldDB" id="A0A9K3L959"/>
<evidence type="ECO:0000313" key="2">
    <source>
        <dbReference type="Proteomes" id="UP000693970"/>
    </source>
</evidence>
<evidence type="ECO:0000313" key="1">
    <source>
        <dbReference type="EMBL" id="KAG7357683.1"/>
    </source>
</evidence>
<name>A0A9K3L959_9STRA</name>
<reference evidence="1" key="2">
    <citation type="submission" date="2021-04" db="EMBL/GenBank/DDBJ databases">
        <authorList>
            <person name="Podell S."/>
        </authorList>
    </citation>
    <scope>NUCLEOTIDE SEQUENCE</scope>
    <source>
        <strain evidence="1">Hildebrandi</strain>
    </source>
</reference>
<protein>
    <submittedName>
        <fullName evidence="1">Pseudouridine synthase Rlu family protein</fullName>
    </submittedName>
</protein>